<keyword evidence="1" id="KW-1133">Transmembrane helix</keyword>
<comment type="caution">
    <text evidence="2">The sequence shown here is derived from an EMBL/GenBank/DDBJ whole genome shotgun (WGS) entry which is preliminary data.</text>
</comment>
<name>A0A1F6F1N0_9BACT</name>
<sequence>MAHYLSLQFISWGALAVAIALWAGVGFFAWTIAKEESAHASRAAEEVEESVLQSAILRLHALARETKDARARLEGIARRDVVEILDSIEGVARDSGVPIKIGQALAASSDPSSPLRMASFVIEAEGTFAQVAHVASLLESFPMPSSVNELQFEQLPGSTGAKKSKGNIWRVVARMRFFTTVDFPT</sequence>
<feature type="transmembrane region" description="Helical" evidence="1">
    <location>
        <begin position="12"/>
        <end position="33"/>
    </location>
</feature>
<accession>A0A1F6F1N0</accession>
<dbReference type="Proteomes" id="UP000177372">
    <property type="component" value="Unassembled WGS sequence"/>
</dbReference>
<protein>
    <submittedName>
        <fullName evidence="2">Uncharacterized protein</fullName>
    </submittedName>
</protein>
<evidence type="ECO:0000313" key="3">
    <source>
        <dbReference type="Proteomes" id="UP000177372"/>
    </source>
</evidence>
<proteinExistence type="predicted"/>
<reference evidence="2 3" key="1">
    <citation type="journal article" date="2016" name="Nat. Commun.">
        <title>Thousands of microbial genomes shed light on interconnected biogeochemical processes in an aquifer system.</title>
        <authorList>
            <person name="Anantharaman K."/>
            <person name="Brown C.T."/>
            <person name="Hug L.A."/>
            <person name="Sharon I."/>
            <person name="Castelle C.J."/>
            <person name="Probst A.J."/>
            <person name="Thomas B.C."/>
            <person name="Singh A."/>
            <person name="Wilkins M.J."/>
            <person name="Karaoz U."/>
            <person name="Brodie E.L."/>
            <person name="Williams K.H."/>
            <person name="Hubbard S.S."/>
            <person name="Banfield J.F."/>
        </authorList>
    </citation>
    <scope>NUCLEOTIDE SEQUENCE [LARGE SCALE GENOMIC DNA]</scope>
</reference>
<keyword evidence="1" id="KW-0812">Transmembrane</keyword>
<keyword evidence="1" id="KW-0472">Membrane</keyword>
<organism evidence="2 3">
    <name type="scientific">Candidatus Kaiserbacteria bacterium RIFCSPLOWO2_01_FULL_54_13</name>
    <dbReference type="NCBI Taxonomy" id="1798512"/>
    <lineage>
        <taxon>Bacteria</taxon>
        <taxon>Candidatus Kaiseribacteriota</taxon>
    </lineage>
</organism>
<evidence type="ECO:0000256" key="1">
    <source>
        <dbReference type="SAM" id="Phobius"/>
    </source>
</evidence>
<gene>
    <name evidence="2" type="ORF">A3A39_04470</name>
</gene>
<dbReference type="AlphaFoldDB" id="A0A1F6F1N0"/>
<dbReference type="STRING" id="1798512.A3A39_04470"/>
<dbReference type="EMBL" id="MFLZ01000020">
    <property type="protein sequence ID" value="OGG79750.1"/>
    <property type="molecule type" value="Genomic_DNA"/>
</dbReference>
<evidence type="ECO:0000313" key="2">
    <source>
        <dbReference type="EMBL" id="OGG79750.1"/>
    </source>
</evidence>